<dbReference type="GO" id="GO:0003724">
    <property type="term" value="F:RNA helicase activity"/>
    <property type="evidence" value="ECO:0007669"/>
    <property type="project" value="UniProtKB-EC"/>
</dbReference>
<evidence type="ECO:0000256" key="4">
    <source>
        <dbReference type="ARBA" id="ARBA00022741"/>
    </source>
</evidence>
<reference evidence="15" key="1">
    <citation type="submission" date="2021-02" db="EMBL/GenBank/DDBJ databases">
        <title>First Annotated Genome of the Yellow-green Alga Tribonema minus.</title>
        <authorList>
            <person name="Mahan K.M."/>
        </authorList>
    </citation>
    <scope>NUCLEOTIDE SEQUENCE</scope>
    <source>
        <strain evidence="15">UTEX B ZZ1240</strain>
    </source>
</reference>
<dbReference type="SUPFAM" id="SSF50249">
    <property type="entry name" value="Nucleic acid-binding proteins"/>
    <property type="match status" value="1"/>
</dbReference>
<dbReference type="FunFam" id="3.40.50.300:FF:000101">
    <property type="entry name" value="Pre-mRNA-splicing factor ATP-dependent RNA helicase"/>
    <property type="match status" value="1"/>
</dbReference>
<evidence type="ECO:0000313" key="16">
    <source>
        <dbReference type="Proteomes" id="UP000664859"/>
    </source>
</evidence>
<keyword evidence="5" id="KW-0378">Hydrolase</keyword>
<dbReference type="InterPro" id="IPR001650">
    <property type="entry name" value="Helicase_C-like"/>
</dbReference>
<dbReference type="InterPro" id="IPR003029">
    <property type="entry name" value="S1_domain"/>
</dbReference>
<dbReference type="Pfam" id="PF13401">
    <property type="entry name" value="AAA_22"/>
    <property type="match status" value="1"/>
</dbReference>
<dbReference type="EC" id="3.6.4.13" evidence="2"/>
<feature type="compositionally biased region" description="Gly residues" evidence="11">
    <location>
        <begin position="454"/>
        <end position="475"/>
    </location>
</feature>
<comment type="subcellular location">
    <subcellularLocation>
        <location evidence="1">Nucleus</location>
    </subcellularLocation>
</comment>
<dbReference type="InterPro" id="IPR049945">
    <property type="entry name" value="AAA_22"/>
</dbReference>
<dbReference type="Pfam" id="PF04408">
    <property type="entry name" value="WHD_HA2"/>
    <property type="match status" value="1"/>
</dbReference>
<dbReference type="Gene3D" id="2.40.50.140">
    <property type="entry name" value="Nucleic acid-binding proteins"/>
    <property type="match status" value="1"/>
</dbReference>
<evidence type="ECO:0000256" key="7">
    <source>
        <dbReference type="ARBA" id="ARBA00022840"/>
    </source>
</evidence>
<keyword evidence="7" id="KW-0067">ATP-binding</keyword>
<gene>
    <name evidence="15" type="ORF">JKP88DRAFT_320375</name>
</gene>
<dbReference type="EMBL" id="JAFCMP010000279">
    <property type="protein sequence ID" value="KAG5182010.1"/>
    <property type="molecule type" value="Genomic_DNA"/>
</dbReference>
<dbReference type="InterPro" id="IPR007502">
    <property type="entry name" value="Helicase-assoc_dom"/>
</dbReference>
<keyword evidence="6 15" id="KW-0347">Helicase</keyword>
<evidence type="ECO:0000259" key="12">
    <source>
        <dbReference type="PROSITE" id="PS50126"/>
    </source>
</evidence>
<dbReference type="FunFam" id="3.40.50.300:FF:000191">
    <property type="entry name" value="Pre-mRNA-splicing factor ATP-dependent RNA helicase"/>
    <property type="match status" value="1"/>
</dbReference>
<dbReference type="InterPro" id="IPR011709">
    <property type="entry name" value="DEAD-box_helicase_OB_fold"/>
</dbReference>
<protein>
    <recommendedName>
        <fullName evidence="2">RNA helicase</fullName>
        <ecNumber evidence="2">3.6.4.13</ecNumber>
    </recommendedName>
</protein>
<keyword evidence="8" id="KW-0508">mRNA splicing</keyword>
<feature type="domain" description="Helicase C-terminal" evidence="14">
    <location>
        <begin position="873"/>
        <end position="1046"/>
    </location>
</feature>
<dbReference type="SMART" id="SM00847">
    <property type="entry name" value="HA2"/>
    <property type="match status" value="1"/>
</dbReference>
<dbReference type="Gene3D" id="1.20.120.1080">
    <property type="match status" value="1"/>
</dbReference>
<sequence>MSELDELQRLALISKVCTELDNHLGLSDRTLAEFIIHLAAEFPEPAAFRSALAENGAEFPGALCDNLLRIIKLMSGDGGGAGSAAEAQPAVAASLQPRVPRNETEAKFPGLAMPNTKPVELDPAFHEVTDHIAPQEPPPPKEPAPPAQRRSPSPKRARDRDEDGGGEQRRRRDRSGSRDGERGDGDRNGDGGDGRRGGGAERKRSRRDRSGSRERRRDRSGSRERERDRGDRRARGDSRDGGKRRRGDDSRERRRERERGGGRDAAERCDRDRGDRVDRDERGDGERDRGGRGDRDREDRGDRRERGGRDDREGGRGKAEERGMPPPLPPPPAAPPAAALPAVPQLYGIYEGQISKVMDFGAFVELRGFPPGDGGRRPEGLVHVSQISAGALRDPKAAVRRGQRVRVKVISAAGARVSLSMKEVDQETGADLVPERGHEAQARAAEDLRSNPAGPGGGAGVVGGPRGGAGAGTALGQGMTPEQLHAMEAEEDSRMQQRAKKKLSDQELWEARQLIASGVLSVSEYPTFDADSGMGVLGAFEETEEDLEIELNENEPAFLRGQTRASHEMSPIRIVANPDGSMQRAALQQVTMAKERRELRQAQANQLIDNMPKDLNRPWEDPMPDAGERLFTQELRGLNLGGTFELPEWKTKAEGKGLAFGQTSTKSLKEQRENLPIYRLKPQLCDALAKHRVLVVIGETGSGKTTQMTQYMAEMGFTSRGIIGCTQPRRVAAMSVAKRVAEEFGCELGQQVGYTIRFEDCTSPETVLKYMTDGMLMREYLADNDLSRYVCVMLDEAHERTIHTDVLFGLLKDLLKRREDFRLVVTSATLDAEKFSAYFFDCPIFTIPGRTYPVEILYTKEPEPDYVEACITTVMQIHLSEPAGDILVFLTGQEEIDTCCEILYSRMKALGDLAPELIILPVYGSLPSEMQSRIFDPPPAGTRKCVVATNIAEASLTIDGIYYVIDPGFCKQKAYNAKMGMDSLVVTPISQASARQRAGRAGRTGPGKCYRLYTEVAYKSEMLPSSIPEIQRTNLGNVVLQLKAMGINDLLGFDFMDPPPIGTLVSAMESLYALGALDEEGLLTRLGRKMAEFPLEPQLSKMLIISVELGCAEEILTIVSMLSVENPFYRPKEKQAQADMKKAKFFQPEGDHLTLLAVYEAWKANKFSNPWCYENFIQARSMRRAQDVRKQLVSIMDRYKMDIVSAGRNYNKVRRAIVSGYFTHAAKKDPKEGYMTMVEGNPVYIHPSSALFNKSPEWVLYHELVLTTKEYMRNVMTIEPKWLVELAPQFYQAADPNKMTRQKRMQKIEPLYDRFNPPNSWRLSKRRG</sequence>
<evidence type="ECO:0000256" key="3">
    <source>
        <dbReference type="ARBA" id="ARBA00022664"/>
    </source>
</evidence>
<feature type="compositionally biased region" description="Basic and acidic residues" evidence="11">
    <location>
        <begin position="156"/>
        <end position="323"/>
    </location>
</feature>
<dbReference type="GO" id="GO:0000390">
    <property type="term" value="P:spliceosomal complex disassembly"/>
    <property type="evidence" value="ECO:0007669"/>
    <property type="project" value="TreeGrafter"/>
</dbReference>
<keyword evidence="9" id="KW-0539">Nucleus</keyword>
<dbReference type="InterPro" id="IPR048333">
    <property type="entry name" value="HA2_WH"/>
</dbReference>
<evidence type="ECO:0000256" key="11">
    <source>
        <dbReference type="SAM" id="MobiDB-lite"/>
    </source>
</evidence>
<comment type="catalytic activity">
    <reaction evidence="10">
        <text>ATP + H2O = ADP + phosphate + H(+)</text>
        <dbReference type="Rhea" id="RHEA:13065"/>
        <dbReference type="ChEBI" id="CHEBI:15377"/>
        <dbReference type="ChEBI" id="CHEBI:15378"/>
        <dbReference type="ChEBI" id="CHEBI:30616"/>
        <dbReference type="ChEBI" id="CHEBI:43474"/>
        <dbReference type="ChEBI" id="CHEBI:456216"/>
        <dbReference type="EC" id="3.6.4.13"/>
    </reaction>
</comment>
<dbReference type="FunFam" id="2.40.50.140:FF:000061">
    <property type="entry name" value="ATP-dependent RNA helicase DHX8"/>
    <property type="match status" value="1"/>
</dbReference>
<evidence type="ECO:0000259" key="14">
    <source>
        <dbReference type="PROSITE" id="PS51194"/>
    </source>
</evidence>
<feature type="domain" description="S1 motif" evidence="12">
    <location>
        <begin position="347"/>
        <end position="422"/>
    </location>
</feature>
<evidence type="ECO:0000256" key="6">
    <source>
        <dbReference type="ARBA" id="ARBA00022806"/>
    </source>
</evidence>
<feature type="region of interest" description="Disordered" evidence="11">
    <location>
        <begin position="130"/>
        <end position="337"/>
    </location>
</feature>
<evidence type="ECO:0000256" key="9">
    <source>
        <dbReference type="ARBA" id="ARBA00023242"/>
    </source>
</evidence>
<dbReference type="CDD" id="cd18791">
    <property type="entry name" value="SF2_C_RHA"/>
    <property type="match status" value="1"/>
</dbReference>
<dbReference type="FunFam" id="1.20.120.1080:FF:000001">
    <property type="entry name" value="Pre-mRNA-splicing factor ATP-dependent RNA helicase"/>
    <property type="match status" value="1"/>
</dbReference>
<feature type="region of interest" description="Disordered" evidence="11">
    <location>
        <begin position="427"/>
        <end position="477"/>
    </location>
</feature>
<evidence type="ECO:0000256" key="8">
    <source>
        <dbReference type="ARBA" id="ARBA00023187"/>
    </source>
</evidence>
<dbReference type="OrthoDB" id="10253254at2759"/>
<dbReference type="Pfam" id="PF00271">
    <property type="entry name" value="Helicase_C"/>
    <property type="match status" value="1"/>
</dbReference>
<dbReference type="SMART" id="SM00490">
    <property type="entry name" value="HELICc"/>
    <property type="match status" value="1"/>
</dbReference>
<keyword evidence="3" id="KW-0507">mRNA processing</keyword>
<evidence type="ECO:0000256" key="10">
    <source>
        <dbReference type="ARBA" id="ARBA00047984"/>
    </source>
</evidence>
<dbReference type="Gene3D" id="3.40.50.300">
    <property type="entry name" value="P-loop containing nucleotide triphosphate hydrolases"/>
    <property type="match status" value="2"/>
</dbReference>
<organism evidence="15 16">
    <name type="scientific">Tribonema minus</name>
    <dbReference type="NCBI Taxonomy" id="303371"/>
    <lineage>
        <taxon>Eukaryota</taxon>
        <taxon>Sar</taxon>
        <taxon>Stramenopiles</taxon>
        <taxon>Ochrophyta</taxon>
        <taxon>PX clade</taxon>
        <taxon>Xanthophyceae</taxon>
        <taxon>Tribonematales</taxon>
        <taxon>Tribonemataceae</taxon>
        <taxon>Tribonema</taxon>
    </lineage>
</organism>
<dbReference type="InterPro" id="IPR049588">
    <property type="entry name" value="DHX8_GH2-like"/>
</dbReference>
<dbReference type="PANTHER" id="PTHR18934">
    <property type="entry name" value="ATP-DEPENDENT RNA HELICASE"/>
    <property type="match status" value="1"/>
</dbReference>
<dbReference type="SUPFAM" id="SSF52540">
    <property type="entry name" value="P-loop containing nucleoside triphosphate hydrolases"/>
    <property type="match status" value="1"/>
</dbReference>
<keyword evidence="4" id="KW-0547">Nucleotide-binding</keyword>
<comment type="caution">
    <text evidence="15">The sequence shown here is derived from an EMBL/GenBank/DDBJ whole genome shotgun (WGS) entry which is preliminary data.</text>
</comment>
<dbReference type="GO" id="GO:0005524">
    <property type="term" value="F:ATP binding"/>
    <property type="evidence" value="ECO:0007669"/>
    <property type="project" value="UniProtKB-KW"/>
</dbReference>
<feature type="compositionally biased region" description="Pro residues" evidence="11">
    <location>
        <begin position="135"/>
        <end position="146"/>
    </location>
</feature>
<dbReference type="PANTHER" id="PTHR18934:SF85">
    <property type="entry name" value="ATP-DEPENDENT RNA HELICASE DHX8"/>
    <property type="match status" value="1"/>
</dbReference>
<feature type="compositionally biased region" description="Pro residues" evidence="11">
    <location>
        <begin position="324"/>
        <end position="335"/>
    </location>
</feature>
<dbReference type="PROSITE" id="PS50126">
    <property type="entry name" value="S1"/>
    <property type="match status" value="1"/>
</dbReference>
<dbReference type="GO" id="GO:0071013">
    <property type="term" value="C:catalytic step 2 spliceosome"/>
    <property type="evidence" value="ECO:0007669"/>
    <property type="project" value="TreeGrafter"/>
</dbReference>
<dbReference type="PROSITE" id="PS51192">
    <property type="entry name" value="HELICASE_ATP_BIND_1"/>
    <property type="match status" value="1"/>
</dbReference>
<evidence type="ECO:0000256" key="5">
    <source>
        <dbReference type="ARBA" id="ARBA00022801"/>
    </source>
</evidence>
<dbReference type="CDD" id="cd21691">
    <property type="entry name" value="GH2-like_DHX8"/>
    <property type="match status" value="1"/>
</dbReference>
<feature type="compositionally biased region" description="Basic and acidic residues" evidence="11">
    <location>
        <begin position="433"/>
        <end position="449"/>
    </location>
</feature>
<name>A0A835YV72_9STRA</name>
<evidence type="ECO:0000256" key="1">
    <source>
        <dbReference type="ARBA" id="ARBA00004123"/>
    </source>
</evidence>
<dbReference type="GO" id="GO:0003723">
    <property type="term" value="F:RNA binding"/>
    <property type="evidence" value="ECO:0007669"/>
    <property type="project" value="TreeGrafter"/>
</dbReference>
<evidence type="ECO:0000256" key="2">
    <source>
        <dbReference type="ARBA" id="ARBA00012552"/>
    </source>
</evidence>
<dbReference type="Pfam" id="PF00575">
    <property type="entry name" value="S1"/>
    <property type="match status" value="1"/>
</dbReference>
<evidence type="ECO:0000313" key="15">
    <source>
        <dbReference type="EMBL" id="KAG5182010.1"/>
    </source>
</evidence>
<accession>A0A835YV72</accession>
<dbReference type="SMART" id="SM00487">
    <property type="entry name" value="DEXDc"/>
    <property type="match status" value="1"/>
</dbReference>
<keyword evidence="16" id="KW-1185">Reference proteome</keyword>
<dbReference type="Pfam" id="PF07717">
    <property type="entry name" value="OB_NTP_bind"/>
    <property type="match status" value="1"/>
</dbReference>
<dbReference type="CDD" id="cd05684">
    <property type="entry name" value="S1_DHX8_helicase"/>
    <property type="match status" value="1"/>
</dbReference>
<dbReference type="InterPro" id="IPR049621">
    <property type="entry name" value="S1_DHX8_helicase"/>
</dbReference>
<dbReference type="PROSITE" id="PS51194">
    <property type="entry name" value="HELICASE_CTER"/>
    <property type="match status" value="1"/>
</dbReference>
<proteinExistence type="predicted"/>
<dbReference type="SMART" id="SM00316">
    <property type="entry name" value="S1"/>
    <property type="match status" value="1"/>
</dbReference>
<dbReference type="InterPro" id="IPR027417">
    <property type="entry name" value="P-loop_NTPase"/>
</dbReference>
<dbReference type="Pfam" id="PF21010">
    <property type="entry name" value="HA2_C"/>
    <property type="match status" value="1"/>
</dbReference>
<dbReference type="InterPro" id="IPR014001">
    <property type="entry name" value="Helicase_ATP-bd"/>
</dbReference>
<evidence type="ECO:0000259" key="13">
    <source>
        <dbReference type="PROSITE" id="PS51192"/>
    </source>
</evidence>
<dbReference type="InterPro" id="IPR012340">
    <property type="entry name" value="NA-bd_OB-fold"/>
</dbReference>
<dbReference type="GO" id="GO:0016887">
    <property type="term" value="F:ATP hydrolysis activity"/>
    <property type="evidence" value="ECO:0007669"/>
    <property type="project" value="InterPro"/>
</dbReference>
<feature type="domain" description="Helicase ATP-binding" evidence="13">
    <location>
        <begin position="685"/>
        <end position="848"/>
    </location>
</feature>
<dbReference type="Proteomes" id="UP000664859">
    <property type="component" value="Unassembled WGS sequence"/>
</dbReference>